<protein>
    <submittedName>
        <fullName evidence="2">Uncharacterized protein</fullName>
    </submittedName>
</protein>
<name>A0A9P7C5G0_9FUNG</name>
<evidence type="ECO:0000313" key="3">
    <source>
        <dbReference type="Proteomes" id="UP000740926"/>
    </source>
</evidence>
<keyword evidence="3" id="KW-1185">Reference proteome</keyword>
<dbReference type="EMBL" id="JAANIU010008058">
    <property type="protein sequence ID" value="KAG1535992.1"/>
    <property type="molecule type" value="Genomic_DNA"/>
</dbReference>
<dbReference type="AlphaFoldDB" id="A0A9P7C5G0"/>
<evidence type="ECO:0000313" key="2">
    <source>
        <dbReference type="EMBL" id="KAG1535992.1"/>
    </source>
</evidence>
<feature type="region of interest" description="Disordered" evidence="1">
    <location>
        <begin position="68"/>
        <end position="93"/>
    </location>
</feature>
<gene>
    <name evidence="2" type="ORF">G6F50_015183</name>
</gene>
<reference evidence="2 3" key="1">
    <citation type="journal article" date="2020" name="Microb. Genom.">
        <title>Genetic diversity of clinical and environmental Mucorales isolates obtained from an investigation of mucormycosis cases among solid organ transplant recipients.</title>
        <authorList>
            <person name="Nguyen M.H."/>
            <person name="Kaul D."/>
            <person name="Muto C."/>
            <person name="Cheng S.J."/>
            <person name="Richter R.A."/>
            <person name="Bruno V.M."/>
            <person name="Liu G."/>
            <person name="Beyhan S."/>
            <person name="Sundermann A.J."/>
            <person name="Mounaud S."/>
            <person name="Pasculle A.W."/>
            <person name="Nierman W.C."/>
            <person name="Driscoll E."/>
            <person name="Cumbie R."/>
            <person name="Clancy C.J."/>
            <person name="Dupont C.L."/>
        </authorList>
    </citation>
    <scope>NUCLEOTIDE SEQUENCE [LARGE SCALE GENOMIC DNA]</scope>
    <source>
        <strain evidence="2 3">GL24</strain>
    </source>
</reference>
<evidence type="ECO:0000256" key="1">
    <source>
        <dbReference type="SAM" id="MobiDB-lite"/>
    </source>
</evidence>
<proteinExistence type="predicted"/>
<sequence length="147" mass="15869">MHRYGEERPARLAAGARGGRLWLRVTNNRHIVTFHSSIDGHTWQNGQVPGAEAGAVCGRRRYGNLPQLPLPRAGLSAEPESPDLSGSKHVSAQQERCRYAGIGEGQGSHHQRHRATVGCIQENGFKNHQQLTAGAQGHARQGGSVDA</sequence>
<comment type="caution">
    <text evidence="2">The sequence shown here is derived from an EMBL/GenBank/DDBJ whole genome shotgun (WGS) entry which is preliminary data.</text>
</comment>
<accession>A0A9P7C5G0</accession>
<organism evidence="2 3">
    <name type="scientific">Rhizopus delemar</name>
    <dbReference type="NCBI Taxonomy" id="936053"/>
    <lineage>
        <taxon>Eukaryota</taxon>
        <taxon>Fungi</taxon>
        <taxon>Fungi incertae sedis</taxon>
        <taxon>Mucoromycota</taxon>
        <taxon>Mucoromycotina</taxon>
        <taxon>Mucoromycetes</taxon>
        <taxon>Mucorales</taxon>
        <taxon>Mucorineae</taxon>
        <taxon>Rhizopodaceae</taxon>
        <taxon>Rhizopus</taxon>
    </lineage>
</organism>
<dbReference type="Proteomes" id="UP000740926">
    <property type="component" value="Unassembled WGS sequence"/>
</dbReference>